<name>A0A495J871_9SPHI</name>
<organism evidence="1 2">
    <name type="scientific">Mucilaginibacter gracilis</name>
    <dbReference type="NCBI Taxonomy" id="423350"/>
    <lineage>
        <taxon>Bacteria</taxon>
        <taxon>Pseudomonadati</taxon>
        <taxon>Bacteroidota</taxon>
        <taxon>Sphingobacteriia</taxon>
        <taxon>Sphingobacteriales</taxon>
        <taxon>Sphingobacteriaceae</taxon>
        <taxon>Mucilaginibacter</taxon>
    </lineage>
</organism>
<evidence type="ECO:0000313" key="1">
    <source>
        <dbReference type="EMBL" id="RKR84229.1"/>
    </source>
</evidence>
<proteinExistence type="predicted"/>
<evidence type="ECO:0000313" key="2">
    <source>
        <dbReference type="Proteomes" id="UP000268007"/>
    </source>
</evidence>
<gene>
    <name evidence="1" type="ORF">BDD43_4459</name>
</gene>
<dbReference type="Proteomes" id="UP000268007">
    <property type="component" value="Unassembled WGS sequence"/>
</dbReference>
<reference evidence="1 2" key="1">
    <citation type="submission" date="2018-10" db="EMBL/GenBank/DDBJ databases">
        <title>Genomic Encyclopedia of Archaeal and Bacterial Type Strains, Phase II (KMG-II): from individual species to whole genera.</title>
        <authorList>
            <person name="Goeker M."/>
        </authorList>
    </citation>
    <scope>NUCLEOTIDE SEQUENCE [LARGE SCALE GENOMIC DNA]</scope>
    <source>
        <strain evidence="1 2">DSM 18602</strain>
    </source>
</reference>
<keyword evidence="2" id="KW-1185">Reference proteome</keyword>
<sequence>MENIDLILEKLTLNRTKLMITRFDKELKEL</sequence>
<comment type="caution">
    <text evidence="1">The sequence shown here is derived from an EMBL/GenBank/DDBJ whole genome shotgun (WGS) entry which is preliminary data.</text>
</comment>
<dbReference type="AlphaFoldDB" id="A0A495J871"/>
<protein>
    <submittedName>
        <fullName evidence="1">Uncharacterized protein</fullName>
    </submittedName>
</protein>
<dbReference type="EMBL" id="RBKU01000001">
    <property type="protein sequence ID" value="RKR84229.1"/>
    <property type="molecule type" value="Genomic_DNA"/>
</dbReference>
<accession>A0A495J871</accession>